<keyword evidence="1" id="KW-0732">Signal</keyword>
<comment type="caution">
    <text evidence="3">The sequence shown here is derived from an EMBL/GenBank/DDBJ whole genome shotgun (WGS) entry which is preliminary data.</text>
</comment>
<dbReference type="Proteomes" id="UP000708208">
    <property type="component" value="Unassembled WGS sequence"/>
</dbReference>
<feature type="signal peptide" evidence="1">
    <location>
        <begin position="1"/>
        <end position="22"/>
    </location>
</feature>
<accession>A0A8J2PGI8</accession>
<gene>
    <name evidence="3" type="ORF">AFUS01_LOCUS32735</name>
</gene>
<dbReference type="Pfam" id="PF00089">
    <property type="entry name" value="Trypsin"/>
    <property type="match status" value="1"/>
</dbReference>
<evidence type="ECO:0000256" key="1">
    <source>
        <dbReference type="SAM" id="SignalP"/>
    </source>
</evidence>
<dbReference type="OrthoDB" id="10061449at2759"/>
<dbReference type="InterPro" id="IPR001254">
    <property type="entry name" value="Trypsin_dom"/>
</dbReference>
<dbReference type="GO" id="GO:0004252">
    <property type="term" value="F:serine-type endopeptidase activity"/>
    <property type="evidence" value="ECO:0007669"/>
    <property type="project" value="InterPro"/>
</dbReference>
<dbReference type="EMBL" id="CAJVCH010526406">
    <property type="protein sequence ID" value="CAG7822463.1"/>
    <property type="molecule type" value="Genomic_DNA"/>
</dbReference>
<reference evidence="3" key="1">
    <citation type="submission" date="2021-06" db="EMBL/GenBank/DDBJ databases">
        <authorList>
            <person name="Hodson N. C."/>
            <person name="Mongue J. A."/>
            <person name="Jaron S. K."/>
        </authorList>
    </citation>
    <scope>NUCLEOTIDE SEQUENCE</scope>
</reference>
<dbReference type="GO" id="GO:0006508">
    <property type="term" value="P:proteolysis"/>
    <property type="evidence" value="ECO:0007669"/>
    <property type="project" value="InterPro"/>
</dbReference>
<dbReference type="InterPro" id="IPR033116">
    <property type="entry name" value="TRYPSIN_SER"/>
</dbReference>
<keyword evidence="4" id="KW-1185">Reference proteome</keyword>
<feature type="chain" id="PRO_5035228767" description="Peptidase S1 domain-containing protein" evidence="1">
    <location>
        <begin position="23"/>
        <end position="244"/>
    </location>
</feature>
<dbReference type="SMART" id="SM00020">
    <property type="entry name" value="Tryp_SPc"/>
    <property type="match status" value="1"/>
</dbReference>
<dbReference type="PANTHER" id="PTHR24260">
    <property type="match status" value="1"/>
</dbReference>
<dbReference type="PANTHER" id="PTHR24260:SF136">
    <property type="entry name" value="GH08193P-RELATED"/>
    <property type="match status" value="1"/>
</dbReference>
<organism evidence="3 4">
    <name type="scientific">Allacma fusca</name>
    <dbReference type="NCBI Taxonomy" id="39272"/>
    <lineage>
        <taxon>Eukaryota</taxon>
        <taxon>Metazoa</taxon>
        <taxon>Ecdysozoa</taxon>
        <taxon>Arthropoda</taxon>
        <taxon>Hexapoda</taxon>
        <taxon>Collembola</taxon>
        <taxon>Symphypleona</taxon>
        <taxon>Sminthuridae</taxon>
        <taxon>Allacma</taxon>
    </lineage>
</organism>
<protein>
    <recommendedName>
        <fullName evidence="2">Peptidase S1 domain-containing protein</fullName>
    </recommendedName>
</protein>
<sequence>MTRVTLLLIISIVTFGLKEVKTSPVFQDDPGFETRIQTVVAGLLDVRTENVNKNRDNPNVSIIDYENQDIVIHENYTGGGKGRFLNDISIIKLRESLKTVFKPVLLPSDDEKHRVKLKGLGWGLYNCKDYSPENLREADGKYIDLATCYEGYAPKDIPESKLCAKFTSEGNSASVAPGDSGGPLVSFQNPSQPVQIGLTSTVSFLKNTNPGETCVNKDTPQVYTRVSSFSQFIMQYAPNAQFVQ</sequence>
<feature type="domain" description="Peptidase S1" evidence="2">
    <location>
        <begin position="68"/>
        <end position="238"/>
    </location>
</feature>
<evidence type="ECO:0000313" key="4">
    <source>
        <dbReference type="Proteomes" id="UP000708208"/>
    </source>
</evidence>
<evidence type="ECO:0000313" key="3">
    <source>
        <dbReference type="EMBL" id="CAG7822463.1"/>
    </source>
</evidence>
<proteinExistence type="predicted"/>
<dbReference type="InterPro" id="IPR051333">
    <property type="entry name" value="CLIP_Serine_Protease"/>
</dbReference>
<dbReference type="PROSITE" id="PS00135">
    <property type="entry name" value="TRYPSIN_SER"/>
    <property type="match status" value="1"/>
</dbReference>
<name>A0A8J2PGI8_9HEXA</name>
<dbReference type="PROSITE" id="PS50240">
    <property type="entry name" value="TRYPSIN_DOM"/>
    <property type="match status" value="1"/>
</dbReference>
<dbReference type="AlphaFoldDB" id="A0A8J2PGI8"/>
<evidence type="ECO:0000259" key="2">
    <source>
        <dbReference type="PROSITE" id="PS50240"/>
    </source>
</evidence>